<evidence type="ECO:0000256" key="6">
    <source>
        <dbReference type="SAM" id="MobiDB-lite"/>
    </source>
</evidence>
<dbReference type="EMBL" id="FR687359">
    <property type="protein sequence ID" value="CBW74985.1"/>
    <property type="molecule type" value="Genomic_DNA"/>
</dbReference>
<comment type="similarity">
    <text evidence="2">Belongs to the autoinducer-2 exporter (AI-2E) (TC 2.A.86) family.</text>
</comment>
<feature type="transmembrane region" description="Helical" evidence="7">
    <location>
        <begin position="303"/>
        <end position="325"/>
    </location>
</feature>
<evidence type="ECO:0000256" key="7">
    <source>
        <dbReference type="SAM" id="Phobius"/>
    </source>
</evidence>
<feature type="transmembrane region" description="Helical" evidence="7">
    <location>
        <begin position="40"/>
        <end position="73"/>
    </location>
</feature>
<feature type="transmembrane region" description="Helical" evidence="7">
    <location>
        <begin position="274"/>
        <end position="296"/>
    </location>
</feature>
<dbReference type="HOGENOM" id="CLU_041771_2_2_4"/>
<accession>E5AQV3</accession>
<evidence type="ECO:0000313" key="8">
    <source>
        <dbReference type="EMBL" id="CBW74985.1"/>
    </source>
</evidence>
<feature type="transmembrane region" description="Helical" evidence="7">
    <location>
        <begin position="85"/>
        <end position="108"/>
    </location>
</feature>
<dbReference type="Pfam" id="PF01594">
    <property type="entry name" value="AI-2E_transport"/>
    <property type="match status" value="1"/>
</dbReference>
<name>E5AQV3_MYCRK</name>
<reference evidence="8 9" key="1">
    <citation type="journal article" date="2011" name="J. Bacteriol.">
        <title>Complete genome sequence of Burkholderia rhizoxinica, an endosymbiont of Rhizopus microsporus.</title>
        <authorList>
            <person name="Lackner G."/>
            <person name="Moebius N."/>
            <person name="Partida-Martinez L."/>
            <person name="Hertweck C."/>
        </authorList>
    </citation>
    <scope>NUCLEOTIDE SEQUENCE [LARGE SCALE GENOMIC DNA]</scope>
    <source>
        <strain evidence="9">DSM 19002 / CIP 109453 / HKI 454</strain>
    </source>
</reference>
<gene>
    <name evidence="8" type="ordered locus">RBRH_03616</name>
</gene>
<dbReference type="Proteomes" id="UP000007437">
    <property type="component" value="Chromosome"/>
</dbReference>
<dbReference type="InterPro" id="IPR002549">
    <property type="entry name" value="AI-2E-like"/>
</dbReference>
<sequence>MSRLPYPGASKRLHLLRADRMTVPTGLMDRNTRNQRGFQVLLYAVSLALVWILLPFFGAIFWGAILAILFQPLQRTLTARLGNRANLAALATLSLCVLVVILPVSLMIGTLVQEVSFAYEQIKTGQWNVTLYFQKAVGALPAFAQHWLNDVGLADMQSLQAKLTEGAARISQFVAAQAVEIGQNTLQFAVGFGIMLYMVFFLLRDGSAISRRIREAVPLADSHKQKLLGKFTTVVRATVKGNIAVAAVQGLLGGLIFFILGISGSLLWGTLMALLSLLPAIGSALVWGPAAIYFLLAGPLWKAVVLGLFCSLVIGGVDNILRPILVGKDTKLPDWVVLISTVGGMATFGINGFVIGPLIAALFIACWDISVLIARDETHPSPSVDDVLAPPRNGARRRRRTPRVVRHGDLSSDA</sequence>
<evidence type="ECO:0000256" key="1">
    <source>
        <dbReference type="ARBA" id="ARBA00004141"/>
    </source>
</evidence>
<evidence type="ECO:0000313" key="9">
    <source>
        <dbReference type="Proteomes" id="UP000007437"/>
    </source>
</evidence>
<feature type="region of interest" description="Disordered" evidence="6">
    <location>
        <begin position="383"/>
        <end position="414"/>
    </location>
</feature>
<evidence type="ECO:0000256" key="3">
    <source>
        <dbReference type="ARBA" id="ARBA00022692"/>
    </source>
</evidence>
<comment type="subcellular location">
    <subcellularLocation>
        <location evidence="1">Membrane</location>
        <topology evidence="1">Multi-pass membrane protein</topology>
    </subcellularLocation>
</comment>
<feature type="transmembrane region" description="Helical" evidence="7">
    <location>
        <begin position="337"/>
        <end position="365"/>
    </location>
</feature>
<protein>
    <submittedName>
        <fullName evidence="8">Hypothetical membrane spanning protein</fullName>
    </submittedName>
</protein>
<dbReference type="GO" id="GO:0016020">
    <property type="term" value="C:membrane"/>
    <property type="evidence" value="ECO:0007669"/>
    <property type="project" value="UniProtKB-SubCell"/>
</dbReference>
<evidence type="ECO:0000256" key="4">
    <source>
        <dbReference type="ARBA" id="ARBA00022989"/>
    </source>
</evidence>
<dbReference type="PANTHER" id="PTHR21716:SF4">
    <property type="entry name" value="TRANSMEMBRANE PROTEIN 245"/>
    <property type="match status" value="1"/>
</dbReference>
<evidence type="ECO:0000256" key="2">
    <source>
        <dbReference type="ARBA" id="ARBA00009773"/>
    </source>
</evidence>
<organism evidence="8 9">
    <name type="scientific">Mycetohabitans rhizoxinica (strain DSM 19002 / CIP 109453 / HKI 454)</name>
    <name type="common">Paraburkholderia rhizoxinica</name>
    <dbReference type="NCBI Taxonomy" id="882378"/>
    <lineage>
        <taxon>Bacteria</taxon>
        <taxon>Pseudomonadati</taxon>
        <taxon>Pseudomonadota</taxon>
        <taxon>Betaproteobacteria</taxon>
        <taxon>Burkholderiales</taxon>
        <taxon>Burkholderiaceae</taxon>
        <taxon>Mycetohabitans</taxon>
    </lineage>
</organism>
<feature type="transmembrane region" description="Helical" evidence="7">
    <location>
        <begin position="243"/>
        <end position="268"/>
    </location>
</feature>
<evidence type="ECO:0000256" key="5">
    <source>
        <dbReference type="ARBA" id="ARBA00023136"/>
    </source>
</evidence>
<feature type="transmembrane region" description="Helical" evidence="7">
    <location>
        <begin position="186"/>
        <end position="203"/>
    </location>
</feature>
<feature type="compositionally biased region" description="Basic residues" evidence="6">
    <location>
        <begin position="394"/>
        <end position="405"/>
    </location>
</feature>
<keyword evidence="4 7" id="KW-1133">Transmembrane helix</keyword>
<proteinExistence type="inferred from homology"/>
<dbReference type="AlphaFoldDB" id="E5AQV3"/>
<keyword evidence="3 7" id="KW-0812">Transmembrane</keyword>
<dbReference type="STRING" id="882378.RBRH_03616"/>
<dbReference type="PANTHER" id="PTHR21716">
    <property type="entry name" value="TRANSMEMBRANE PROTEIN"/>
    <property type="match status" value="1"/>
</dbReference>
<keyword evidence="5 7" id="KW-0472">Membrane</keyword>
<dbReference type="eggNOG" id="COG0628">
    <property type="taxonomic scope" value="Bacteria"/>
</dbReference>
<dbReference type="KEGG" id="brh:RBRH_03616"/>